<gene>
    <name evidence="2" type="ORF">MHEL_38050</name>
</gene>
<protein>
    <recommendedName>
        <fullName evidence="4">Lipoprotein LppJ</fullName>
    </recommendedName>
</protein>
<dbReference type="Proteomes" id="UP000467148">
    <property type="component" value="Chromosome"/>
</dbReference>
<name>A0A7I7T8G1_9MYCO</name>
<evidence type="ECO:0000313" key="3">
    <source>
        <dbReference type="Proteomes" id="UP000467148"/>
    </source>
</evidence>
<sequence length="210" mass="22246">MKYVSTSTRRARALLGALALSVTLFGCGGKLELPNPSGATDIGGPTMTSSAPTPPGWNPKDVVPQSQQQAQDTLLGYLQRTVSGLPPGITFDANRFGGVGSGNVGCDDDATTADASTRFNVAFDIKVPPGTDNATLFQAVGDVWRSWGWYVYERDGFRKPNLFGFSPDGYVLRIVTAARDGFPPGLEGSTPCFPVNLARNDIAFPTVITP</sequence>
<feature type="region of interest" description="Disordered" evidence="1">
    <location>
        <begin position="36"/>
        <end position="63"/>
    </location>
</feature>
<evidence type="ECO:0008006" key="4">
    <source>
        <dbReference type="Google" id="ProtNLM"/>
    </source>
</evidence>
<dbReference type="KEGG" id="mhev:MHEL_38050"/>
<dbReference type="PROSITE" id="PS51257">
    <property type="entry name" value="PROKAR_LIPOPROTEIN"/>
    <property type="match status" value="1"/>
</dbReference>
<accession>A0A7I7T8G1</accession>
<evidence type="ECO:0000256" key="1">
    <source>
        <dbReference type="SAM" id="MobiDB-lite"/>
    </source>
</evidence>
<reference evidence="2 3" key="1">
    <citation type="journal article" date="2019" name="Emerg. Microbes Infect.">
        <title>Comprehensive subspecies identification of 175 nontuberculous mycobacteria species based on 7547 genomic profiles.</title>
        <authorList>
            <person name="Matsumoto Y."/>
            <person name="Kinjo T."/>
            <person name="Motooka D."/>
            <person name="Nabeya D."/>
            <person name="Jung N."/>
            <person name="Uechi K."/>
            <person name="Horii T."/>
            <person name="Iida T."/>
            <person name="Fujita J."/>
            <person name="Nakamura S."/>
        </authorList>
    </citation>
    <scope>NUCLEOTIDE SEQUENCE [LARGE SCALE GENOMIC DNA]</scope>
    <source>
        <strain evidence="2 3">JCM 30396</strain>
    </source>
</reference>
<organism evidence="2 3">
    <name type="scientific">Mycolicibacterium helvum</name>
    <dbReference type="NCBI Taxonomy" id="1534349"/>
    <lineage>
        <taxon>Bacteria</taxon>
        <taxon>Bacillati</taxon>
        <taxon>Actinomycetota</taxon>
        <taxon>Actinomycetes</taxon>
        <taxon>Mycobacteriales</taxon>
        <taxon>Mycobacteriaceae</taxon>
        <taxon>Mycolicibacterium</taxon>
    </lineage>
</organism>
<dbReference type="EMBL" id="AP022596">
    <property type="protein sequence ID" value="BBY65562.1"/>
    <property type="molecule type" value="Genomic_DNA"/>
</dbReference>
<keyword evidence="3" id="KW-1185">Reference proteome</keyword>
<proteinExistence type="predicted"/>
<dbReference type="AlphaFoldDB" id="A0A7I7T8G1"/>
<evidence type="ECO:0000313" key="2">
    <source>
        <dbReference type="EMBL" id="BBY65562.1"/>
    </source>
</evidence>